<dbReference type="SUPFAM" id="SSF53335">
    <property type="entry name" value="S-adenosyl-L-methionine-dependent methyltransferases"/>
    <property type="match status" value="1"/>
</dbReference>
<dbReference type="RefSeq" id="WP_103050440.1">
    <property type="nucleotide sequence ID" value="NZ_POWF01000001.1"/>
</dbReference>
<protein>
    <recommendedName>
        <fullName evidence="7">Ribosomal RNA small subunit methyltransferase A</fullName>
        <ecNumber evidence="7">2.1.1.182</ecNumber>
    </recommendedName>
    <alternativeName>
        <fullName evidence="7">16S rRNA (adenine(1518)-N(6)/adenine(1519)-N(6))-dimethyltransferase</fullName>
    </alternativeName>
    <alternativeName>
        <fullName evidence="7">16S rRNA dimethyladenosine transferase</fullName>
    </alternativeName>
    <alternativeName>
        <fullName evidence="7">16S rRNA dimethylase</fullName>
    </alternativeName>
    <alternativeName>
        <fullName evidence="7">S-adenosylmethionine-6-N', N'-adenosyl(rRNA) dimethyltransferase</fullName>
    </alternativeName>
</protein>
<keyword evidence="5 7" id="KW-0949">S-adenosyl-L-methionine</keyword>
<feature type="binding site" evidence="7 8">
    <location>
        <position position="14"/>
    </location>
    <ligand>
        <name>S-adenosyl-L-methionine</name>
        <dbReference type="ChEBI" id="CHEBI:59789"/>
    </ligand>
</feature>
<reference evidence="10 11" key="1">
    <citation type="submission" date="2018-01" db="EMBL/GenBank/DDBJ databases">
        <title>The draft genome of Hanstruepera neustonica JCM19743.</title>
        <authorList>
            <person name="He R.-H."/>
            <person name="Du Z.-J."/>
        </authorList>
    </citation>
    <scope>NUCLEOTIDE SEQUENCE [LARGE SCALE GENOMIC DNA]</scope>
    <source>
        <strain evidence="10 11">JCM19743</strain>
    </source>
</reference>
<sequence>MSVKAKKHLGQHFLKDENIAQKIANTLSFKGYNHVLEIGPGMGVLTKYLLEKDVTTHVIEIDTESVEYLKANYLNLASRIIEQDFLKYDLTQVFNDEPFAITGNFPYNISSQIVFKLLEMRGQIPEFSGMFQKEVAQRICSKEGSKVYGILSVLTQAFYDATYLFTVPPSVFNPPPKVDSGVLLLKRKENFTLPCDETLFFKVVKTSFQQRRKTLRNSLKTFNLSDNLKANVIFDKRPEQLSVLEFIELTSLIEND</sequence>
<keyword evidence="2 7" id="KW-0698">rRNA processing</keyword>
<feature type="domain" description="Ribosomal RNA adenine methylase transferase N-terminal" evidence="9">
    <location>
        <begin position="19"/>
        <end position="189"/>
    </location>
</feature>
<evidence type="ECO:0000256" key="4">
    <source>
        <dbReference type="ARBA" id="ARBA00022679"/>
    </source>
</evidence>
<dbReference type="OrthoDB" id="9814755at2"/>
<gene>
    <name evidence="7" type="primary">rsmA</name>
    <name evidence="7" type="synonym">ksgA</name>
    <name evidence="10" type="ORF">C1T31_00105</name>
</gene>
<dbReference type="PANTHER" id="PTHR11727">
    <property type="entry name" value="DIMETHYLADENOSINE TRANSFERASE"/>
    <property type="match status" value="1"/>
</dbReference>
<dbReference type="PROSITE" id="PS51689">
    <property type="entry name" value="SAM_RNA_A_N6_MT"/>
    <property type="match status" value="1"/>
</dbReference>
<dbReference type="EMBL" id="POWF01000001">
    <property type="protein sequence ID" value="PNQ74587.1"/>
    <property type="molecule type" value="Genomic_DNA"/>
</dbReference>
<dbReference type="InterPro" id="IPR023165">
    <property type="entry name" value="rRNA_Ade_diMease-like_C"/>
</dbReference>
<evidence type="ECO:0000313" key="11">
    <source>
        <dbReference type="Proteomes" id="UP000236641"/>
    </source>
</evidence>
<organism evidence="10 11">
    <name type="scientific">Hanstruepera neustonica</name>
    <dbReference type="NCBI Taxonomy" id="1445657"/>
    <lineage>
        <taxon>Bacteria</taxon>
        <taxon>Pseudomonadati</taxon>
        <taxon>Bacteroidota</taxon>
        <taxon>Flavobacteriia</taxon>
        <taxon>Flavobacteriales</taxon>
        <taxon>Flavobacteriaceae</taxon>
        <taxon>Hanstruepera</taxon>
    </lineage>
</organism>
<feature type="binding site" evidence="7 8">
    <location>
        <position position="60"/>
    </location>
    <ligand>
        <name>S-adenosyl-L-methionine</name>
        <dbReference type="ChEBI" id="CHEBI:59789"/>
    </ligand>
</feature>
<comment type="subcellular location">
    <subcellularLocation>
        <location evidence="7">Cytoplasm</location>
    </subcellularLocation>
</comment>
<dbReference type="GO" id="GO:0005829">
    <property type="term" value="C:cytosol"/>
    <property type="evidence" value="ECO:0007669"/>
    <property type="project" value="TreeGrafter"/>
</dbReference>
<dbReference type="InterPro" id="IPR029063">
    <property type="entry name" value="SAM-dependent_MTases_sf"/>
</dbReference>
<evidence type="ECO:0000256" key="3">
    <source>
        <dbReference type="ARBA" id="ARBA00022603"/>
    </source>
</evidence>
<feature type="binding site" evidence="7 8">
    <location>
        <position position="84"/>
    </location>
    <ligand>
        <name>S-adenosyl-L-methionine</name>
        <dbReference type="ChEBI" id="CHEBI:59789"/>
    </ligand>
</feature>
<dbReference type="InterPro" id="IPR011530">
    <property type="entry name" value="rRNA_adenine_dimethylase"/>
</dbReference>
<comment type="function">
    <text evidence="7">Specifically dimethylates two adjacent adenosines (A1518 and A1519) in the loop of a conserved hairpin near the 3'-end of 16S rRNA in the 30S particle. May play a critical role in biogenesis of 30S subunits.</text>
</comment>
<dbReference type="PANTHER" id="PTHR11727:SF7">
    <property type="entry name" value="DIMETHYLADENOSINE TRANSFERASE-RELATED"/>
    <property type="match status" value="1"/>
</dbReference>
<dbReference type="SMART" id="SM00650">
    <property type="entry name" value="rADc"/>
    <property type="match status" value="1"/>
</dbReference>
<keyword evidence="1 7" id="KW-0963">Cytoplasm</keyword>
<dbReference type="Gene3D" id="3.40.50.150">
    <property type="entry name" value="Vaccinia Virus protein VP39"/>
    <property type="match status" value="1"/>
</dbReference>
<evidence type="ECO:0000259" key="9">
    <source>
        <dbReference type="SMART" id="SM00650"/>
    </source>
</evidence>
<dbReference type="GO" id="GO:0052908">
    <property type="term" value="F:16S rRNA (adenine(1518)-N(6)/adenine(1519)-N(6))-dimethyltransferase activity"/>
    <property type="evidence" value="ECO:0007669"/>
    <property type="project" value="UniProtKB-EC"/>
</dbReference>
<feature type="binding site" evidence="7 8">
    <location>
        <position position="12"/>
    </location>
    <ligand>
        <name>S-adenosyl-L-methionine</name>
        <dbReference type="ChEBI" id="CHEBI:59789"/>
    </ligand>
</feature>
<dbReference type="Gene3D" id="1.10.8.100">
    <property type="entry name" value="Ribosomal RNA adenine dimethylase-like, domain 2"/>
    <property type="match status" value="1"/>
</dbReference>
<feature type="binding site" evidence="7 8">
    <location>
        <position position="39"/>
    </location>
    <ligand>
        <name>S-adenosyl-L-methionine</name>
        <dbReference type="ChEBI" id="CHEBI:59789"/>
    </ligand>
</feature>
<evidence type="ECO:0000256" key="5">
    <source>
        <dbReference type="ARBA" id="ARBA00022691"/>
    </source>
</evidence>
<evidence type="ECO:0000256" key="1">
    <source>
        <dbReference type="ARBA" id="ARBA00022490"/>
    </source>
</evidence>
<keyword evidence="4 7" id="KW-0808">Transferase</keyword>
<comment type="catalytic activity">
    <reaction evidence="7">
        <text>adenosine(1518)/adenosine(1519) in 16S rRNA + 4 S-adenosyl-L-methionine = N(6)-dimethyladenosine(1518)/N(6)-dimethyladenosine(1519) in 16S rRNA + 4 S-adenosyl-L-homocysteine + 4 H(+)</text>
        <dbReference type="Rhea" id="RHEA:19609"/>
        <dbReference type="Rhea" id="RHEA-COMP:10232"/>
        <dbReference type="Rhea" id="RHEA-COMP:10233"/>
        <dbReference type="ChEBI" id="CHEBI:15378"/>
        <dbReference type="ChEBI" id="CHEBI:57856"/>
        <dbReference type="ChEBI" id="CHEBI:59789"/>
        <dbReference type="ChEBI" id="CHEBI:74411"/>
        <dbReference type="ChEBI" id="CHEBI:74493"/>
        <dbReference type="EC" id="2.1.1.182"/>
    </reaction>
</comment>
<dbReference type="GO" id="GO:0003723">
    <property type="term" value="F:RNA binding"/>
    <property type="evidence" value="ECO:0007669"/>
    <property type="project" value="UniProtKB-UniRule"/>
</dbReference>
<keyword evidence="11" id="KW-1185">Reference proteome</keyword>
<evidence type="ECO:0000256" key="6">
    <source>
        <dbReference type="ARBA" id="ARBA00022884"/>
    </source>
</evidence>
<proteinExistence type="inferred from homology"/>
<evidence type="ECO:0000256" key="8">
    <source>
        <dbReference type="PROSITE-ProRule" id="PRU01026"/>
    </source>
</evidence>
<evidence type="ECO:0000256" key="2">
    <source>
        <dbReference type="ARBA" id="ARBA00022552"/>
    </source>
</evidence>
<dbReference type="AlphaFoldDB" id="A0A2K1E2V8"/>
<feature type="binding site" evidence="7 8">
    <location>
        <position position="104"/>
    </location>
    <ligand>
        <name>S-adenosyl-L-methionine</name>
        <dbReference type="ChEBI" id="CHEBI:59789"/>
    </ligand>
</feature>
<comment type="caution">
    <text evidence="10">The sequence shown here is derived from an EMBL/GenBank/DDBJ whole genome shotgun (WGS) entry which is preliminary data.</text>
</comment>
<dbReference type="InterPro" id="IPR001737">
    <property type="entry name" value="KsgA/Erm"/>
</dbReference>
<dbReference type="NCBIfam" id="TIGR00755">
    <property type="entry name" value="ksgA"/>
    <property type="match status" value="1"/>
</dbReference>
<name>A0A2K1E2V8_9FLAO</name>
<comment type="similarity">
    <text evidence="7">Belongs to the class I-like SAM-binding methyltransferase superfamily. rRNA adenine N(6)-methyltransferase family. RsmA subfamily.</text>
</comment>
<dbReference type="HAMAP" id="MF_00607">
    <property type="entry name" value="16SrRNA_methyltr_A"/>
    <property type="match status" value="1"/>
</dbReference>
<evidence type="ECO:0000313" key="10">
    <source>
        <dbReference type="EMBL" id="PNQ74587.1"/>
    </source>
</evidence>
<dbReference type="Pfam" id="PF00398">
    <property type="entry name" value="RrnaAD"/>
    <property type="match status" value="1"/>
</dbReference>
<keyword evidence="3 7" id="KW-0489">Methyltransferase</keyword>
<dbReference type="FunFam" id="1.10.8.100:FF:000001">
    <property type="entry name" value="Ribosomal RNA small subunit methyltransferase A"/>
    <property type="match status" value="1"/>
</dbReference>
<dbReference type="EC" id="2.1.1.182" evidence="7"/>
<keyword evidence="6 7" id="KW-0694">RNA-binding</keyword>
<dbReference type="InterPro" id="IPR020598">
    <property type="entry name" value="rRNA_Ade_methylase_Trfase_N"/>
</dbReference>
<evidence type="ECO:0000256" key="7">
    <source>
        <dbReference type="HAMAP-Rule" id="MF_00607"/>
    </source>
</evidence>
<dbReference type="Proteomes" id="UP000236641">
    <property type="component" value="Unassembled WGS sequence"/>
</dbReference>
<accession>A0A2K1E2V8</accession>